<dbReference type="PROSITE" id="PS50893">
    <property type="entry name" value="ABC_TRANSPORTER_2"/>
    <property type="match status" value="1"/>
</dbReference>
<dbReference type="GO" id="GO:0005524">
    <property type="term" value="F:ATP binding"/>
    <property type="evidence" value="ECO:0007669"/>
    <property type="project" value="UniProtKB-KW"/>
</dbReference>
<dbReference type="Pfam" id="PF00005">
    <property type="entry name" value="ABC_tran"/>
    <property type="match status" value="1"/>
</dbReference>
<dbReference type="GO" id="GO:0005886">
    <property type="term" value="C:plasma membrane"/>
    <property type="evidence" value="ECO:0007669"/>
    <property type="project" value="TreeGrafter"/>
</dbReference>
<dbReference type="Pfam" id="PF12399">
    <property type="entry name" value="BCA_ABC_TP_C"/>
    <property type="match status" value="1"/>
</dbReference>
<evidence type="ECO:0000259" key="5">
    <source>
        <dbReference type="PROSITE" id="PS50893"/>
    </source>
</evidence>
<dbReference type="PANTHER" id="PTHR45772">
    <property type="entry name" value="CONSERVED COMPONENT OF ABC TRANSPORTER FOR NATURAL AMINO ACIDS-RELATED"/>
    <property type="match status" value="1"/>
</dbReference>
<dbReference type="InterPro" id="IPR003439">
    <property type="entry name" value="ABC_transporter-like_ATP-bd"/>
</dbReference>
<dbReference type="STRING" id="363754.RHSP_57900"/>
<name>N6TX83_9HYPH</name>
<dbReference type="PATRIC" id="fig|363754.4.peg.5069"/>
<reference evidence="6 7" key="1">
    <citation type="journal article" date="2012" name="BMC Genomics">
        <title>Genomic basis of broad host range and environmental adaptability of Rhizobium tropici CIAT 899 and Rhizobium sp. PRF 81 which are used in inoculants for common bean (Phaseolus vulgaris L.).</title>
        <authorList>
            <person name="Ormeno-Orrillo E."/>
            <person name="Menna P."/>
            <person name="Almeida L.G."/>
            <person name="Ollero F.J."/>
            <person name="Nicolas M.F."/>
            <person name="Pains Rodrigues E."/>
            <person name="Shigueyoshi Nakatani A."/>
            <person name="Silva Batista J.S."/>
            <person name="Oliveira Chueire L.M."/>
            <person name="Souza R.C."/>
            <person name="Ribeiro Vasconcelos A.T."/>
            <person name="Megias M."/>
            <person name="Hungria M."/>
            <person name="Martinez-Romero E."/>
        </authorList>
    </citation>
    <scope>NUCLEOTIDE SEQUENCE [LARGE SCALE GENOMIC DNA]</scope>
    <source>
        <strain evidence="6 7">PRF 81</strain>
    </source>
</reference>
<keyword evidence="7" id="KW-1185">Reference proteome</keyword>
<evidence type="ECO:0000256" key="4">
    <source>
        <dbReference type="ARBA" id="ARBA00022840"/>
    </source>
</evidence>
<gene>
    <name evidence="6" type="ORF">RHSP_57900</name>
</gene>
<feature type="domain" description="ABC transporter" evidence="5">
    <location>
        <begin position="273"/>
        <end position="514"/>
    </location>
</feature>
<dbReference type="SMART" id="SM00382">
    <property type="entry name" value="AAA"/>
    <property type="match status" value="1"/>
</dbReference>
<evidence type="ECO:0000256" key="2">
    <source>
        <dbReference type="ARBA" id="ARBA00022448"/>
    </source>
</evidence>
<dbReference type="Proteomes" id="UP000012429">
    <property type="component" value="Unassembled WGS sequence"/>
</dbReference>
<dbReference type="SUPFAM" id="SSF52540">
    <property type="entry name" value="P-loop containing nucleoside triphosphate hydrolases"/>
    <property type="match status" value="1"/>
</dbReference>
<protein>
    <submittedName>
        <fullName evidence="6">Putative ATP-binding protein component of ABC transporter</fullName>
    </submittedName>
</protein>
<evidence type="ECO:0000256" key="3">
    <source>
        <dbReference type="ARBA" id="ARBA00022741"/>
    </source>
</evidence>
<evidence type="ECO:0000313" key="7">
    <source>
        <dbReference type="Proteomes" id="UP000012429"/>
    </source>
</evidence>
<dbReference type="Gene3D" id="3.40.50.300">
    <property type="entry name" value="P-loop containing nucleotide triphosphate hydrolases"/>
    <property type="match status" value="1"/>
</dbReference>
<keyword evidence="2" id="KW-0813">Transport</keyword>
<comment type="caution">
    <text evidence="6">The sequence shown here is derived from an EMBL/GenBank/DDBJ whole genome shotgun (WGS) entry which is preliminary data.</text>
</comment>
<proteinExistence type="inferred from homology"/>
<evidence type="ECO:0000313" key="6">
    <source>
        <dbReference type="EMBL" id="ENN85019.1"/>
    </source>
</evidence>
<accession>N6TX83</accession>
<dbReference type="GO" id="GO:0016887">
    <property type="term" value="F:ATP hydrolysis activity"/>
    <property type="evidence" value="ECO:0007669"/>
    <property type="project" value="InterPro"/>
</dbReference>
<dbReference type="InterPro" id="IPR003593">
    <property type="entry name" value="AAA+_ATPase"/>
</dbReference>
<comment type="similarity">
    <text evidence="1">Belongs to the ABC transporter superfamily.</text>
</comment>
<keyword evidence="3" id="KW-0547">Nucleotide-binding</keyword>
<dbReference type="InterPro" id="IPR027417">
    <property type="entry name" value="P-loop_NTPase"/>
</dbReference>
<dbReference type="PANTHER" id="PTHR45772:SF2">
    <property type="entry name" value="ABC TRANSPORTER ATP-BINDING PROTEIN"/>
    <property type="match status" value="1"/>
</dbReference>
<sequence length="522" mass="58234">MRRSDPRPRSAVRRRRLCRRHSVCSLRHQRSAADDACRHCRRSHRRPGLWRRYLESAWIAATRAVDRPGLSIPRIRQQSVELDGRQRRIVGHFSRSAVRHFRIRSLRAYGLPLWRCAAVDRACAAALPRAFALRDALPRHPAGSFAHPRHGCLADSGADQDVYDFRCGCRYRWRAERDLDAGRRPRQPLLHAIGRGARHARAWRHRVAVRRTRRHADIHAVRGLRLRRQSLPLADDRRRFVDPRRSLRAEGHLRHGRRLCGSPQRGADMSAIFEVSNLKKAFGGLTVTNNVSLSMAPGDRVALIGPNGAGKTSFVNLVTGNLPADSGEVRIAGQNVNKVDAIGRVRRGLVRSFQVTRLFQDMTPAEHVGMAVLQRTGRSGRMFGNFLAMRDVMAETEELLGTLGLAALAHRKVSEIAYGQQRLLEIAVAMALKPKVLLLDEPAAGVPQSDTGRIEQALADLPADLAVLIIEHDMDLVFRFAKRVGVLAAGTIIFDGSPKDVTQDARVREAYLGSYANAGHAA</sequence>
<dbReference type="InterPro" id="IPR017871">
    <property type="entry name" value="ABC_transporter-like_CS"/>
</dbReference>
<organism evidence="6 7">
    <name type="scientific">Rhizobium freirei PRF 81</name>
    <dbReference type="NCBI Taxonomy" id="363754"/>
    <lineage>
        <taxon>Bacteria</taxon>
        <taxon>Pseudomonadati</taxon>
        <taxon>Pseudomonadota</taxon>
        <taxon>Alphaproteobacteria</taxon>
        <taxon>Hyphomicrobiales</taxon>
        <taxon>Rhizobiaceae</taxon>
        <taxon>Rhizobium/Agrobacterium group</taxon>
        <taxon>Rhizobium</taxon>
    </lineage>
</organism>
<dbReference type="EMBL" id="AQHN01000084">
    <property type="protein sequence ID" value="ENN85019.1"/>
    <property type="molecule type" value="Genomic_DNA"/>
</dbReference>
<keyword evidence="4 6" id="KW-0067">ATP-binding</keyword>
<dbReference type="AlphaFoldDB" id="N6TX83"/>
<dbReference type="InterPro" id="IPR032823">
    <property type="entry name" value="BCA_ABC_TP_C"/>
</dbReference>
<evidence type="ECO:0000256" key="1">
    <source>
        <dbReference type="ARBA" id="ARBA00005417"/>
    </source>
</evidence>
<dbReference type="PROSITE" id="PS00211">
    <property type="entry name" value="ABC_TRANSPORTER_1"/>
    <property type="match status" value="1"/>
</dbReference>
<dbReference type="InterPro" id="IPR051120">
    <property type="entry name" value="ABC_AA/LPS_Transport"/>
</dbReference>